<accession>A0ACB8ET20</accession>
<name>A0ACB8ET20_9SAUR</name>
<dbReference type="EMBL" id="CM037620">
    <property type="protein sequence ID" value="KAH7995746.1"/>
    <property type="molecule type" value="Genomic_DNA"/>
</dbReference>
<keyword evidence="2" id="KW-1185">Reference proteome</keyword>
<protein>
    <submittedName>
        <fullName evidence="1">Uncharacterized protein</fullName>
    </submittedName>
</protein>
<evidence type="ECO:0000313" key="2">
    <source>
        <dbReference type="Proteomes" id="UP000827872"/>
    </source>
</evidence>
<comment type="caution">
    <text evidence="1">The sequence shown here is derived from an EMBL/GenBank/DDBJ whole genome shotgun (WGS) entry which is preliminary data.</text>
</comment>
<evidence type="ECO:0000313" key="1">
    <source>
        <dbReference type="EMBL" id="KAH7995746.1"/>
    </source>
</evidence>
<dbReference type="Proteomes" id="UP000827872">
    <property type="component" value="Linkage Group LG07"/>
</dbReference>
<proteinExistence type="predicted"/>
<gene>
    <name evidence="1" type="ORF">K3G42_028171</name>
</gene>
<organism evidence="1 2">
    <name type="scientific">Sphaerodactylus townsendi</name>
    <dbReference type="NCBI Taxonomy" id="933632"/>
    <lineage>
        <taxon>Eukaryota</taxon>
        <taxon>Metazoa</taxon>
        <taxon>Chordata</taxon>
        <taxon>Craniata</taxon>
        <taxon>Vertebrata</taxon>
        <taxon>Euteleostomi</taxon>
        <taxon>Lepidosauria</taxon>
        <taxon>Squamata</taxon>
        <taxon>Bifurcata</taxon>
        <taxon>Gekkota</taxon>
        <taxon>Sphaerodactylidae</taxon>
        <taxon>Sphaerodactylus</taxon>
    </lineage>
</organism>
<reference evidence="1" key="1">
    <citation type="submission" date="2021-08" db="EMBL/GenBank/DDBJ databases">
        <title>The first chromosome-level gecko genome reveals the dynamic sex chromosomes of Neotropical dwarf geckos (Sphaerodactylidae: Sphaerodactylus).</title>
        <authorList>
            <person name="Pinto B.J."/>
            <person name="Keating S.E."/>
            <person name="Gamble T."/>
        </authorList>
    </citation>
    <scope>NUCLEOTIDE SEQUENCE</scope>
    <source>
        <strain evidence="1">TG3544</strain>
    </source>
</reference>
<sequence>MVPSETLQYVGIVQLLLHFSWKWVGLIAMDNQAGEYFLQTMEKMLSENGICLAFTERAPMKTQTDTMASTLHSFYSDSSVLLDTKAKLHPFLQRIAFNNSAGDEITLNARGELASGFDITNLVTFPNNSYVRIKIGKLDPHSPPGKELTIHEDTTEWHKSLTQVR</sequence>